<dbReference type="InterPro" id="IPR038883">
    <property type="entry name" value="AN11006-like"/>
</dbReference>
<evidence type="ECO:0000313" key="2">
    <source>
        <dbReference type="EMBL" id="KKA16711.1"/>
    </source>
</evidence>
<sequence>MLQTLDSQPSLKPSYSNSNSGDKPPGLLRLPPELRLKIYEYVLDTPNDYLDRPLIVLDDRGSSFTARGRYRALSMNPTWQGGGDGRSRKLLSVNRQIHDEAEDFLYSHYTFFFRNSFNLERAGDFLDTLSATARSRIRNVGFEIFFFVHNQTGVPKRTLKLYGQVGKMMQERLPRWKSVIFYLDPRFYFPTPQVGGKELAARGVFYLATIFGALGKEVTFYPVQPIHRHVIEEAERQVRRGSRSQDRPSL</sequence>
<dbReference type="PANTHER" id="PTHR42085">
    <property type="entry name" value="F-BOX DOMAIN-CONTAINING PROTEIN"/>
    <property type="match status" value="1"/>
</dbReference>
<accession>A0A0F4YFL1</accession>
<protein>
    <submittedName>
        <fullName evidence="2">Uncharacterized protein</fullName>
    </submittedName>
</protein>
<dbReference type="Proteomes" id="UP000053958">
    <property type="component" value="Unassembled WGS sequence"/>
</dbReference>
<organism evidence="2 3">
    <name type="scientific">Rasamsonia emersonii (strain ATCC 16479 / CBS 393.64 / IMI 116815)</name>
    <dbReference type="NCBI Taxonomy" id="1408163"/>
    <lineage>
        <taxon>Eukaryota</taxon>
        <taxon>Fungi</taxon>
        <taxon>Dikarya</taxon>
        <taxon>Ascomycota</taxon>
        <taxon>Pezizomycotina</taxon>
        <taxon>Eurotiomycetes</taxon>
        <taxon>Eurotiomycetidae</taxon>
        <taxon>Eurotiales</taxon>
        <taxon>Trichocomaceae</taxon>
        <taxon>Rasamsonia</taxon>
    </lineage>
</organism>
<feature type="region of interest" description="Disordered" evidence="1">
    <location>
        <begin position="1"/>
        <end position="28"/>
    </location>
</feature>
<feature type="compositionally biased region" description="Polar residues" evidence="1">
    <location>
        <begin position="1"/>
        <end position="21"/>
    </location>
</feature>
<dbReference type="OrthoDB" id="5413827at2759"/>
<gene>
    <name evidence="2" type="ORF">T310_9692</name>
</gene>
<dbReference type="EMBL" id="LASV01000742">
    <property type="protein sequence ID" value="KKA16711.1"/>
    <property type="molecule type" value="Genomic_DNA"/>
</dbReference>
<dbReference type="GeneID" id="25321624"/>
<dbReference type="STRING" id="1408163.A0A0F4YFL1"/>
<evidence type="ECO:0000256" key="1">
    <source>
        <dbReference type="SAM" id="MobiDB-lite"/>
    </source>
</evidence>
<comment type="caution">
    <text evidence="2">The sequence shown here is derived from an EMBL/GenBank/DDBJ whole genome shotgun (WGS) entry which is preliminary data.</text>
</comment>
<keyword evidence="3" id="KW-1185">Reference proteome</keyword>
<dbReference type="PANTHER" id="PTHR42085:SF2">
    <property type="entry name" value="F-BOX DOMAIN-CONTAINING PROTEIN"/>
    <property type="match status" value="1"/>
</dbReference>
<name>A0A0F4YFL1_RASE3</name>
<proteinExistence type="predicted"/>
<dbReference type="RefSeq" id="XP_013323323.1">
    <property type="nucleotide sequence ID" value="XM_013467869.1"/>
</dbReference>
<reference evidence="2 3" key="1">
    <citation type="submission" date="2015-04" db="EMBL/GenBank/DDBJ databases">
        <authorList>
            <person name="Heijne W.H."/>
            <person name="Fedorova N.D."/>
            <person name="Nierman W.C."/>
            <person name="Vollebregt A.W."/>
            <person name="Zhao Z."/>
            <person name="Wu L."/>
            <person name="Kumar M."/>
            <person name="Stam H."/>
            <person name="van den Berg M.A."/>
            <person name="Pel H.J."/>
        </authorList>
    </citation>
    <scope>NUCLEOTIDE SEQUENCE [LARGE SCALE GENOMIC DNA]</scope>
    <source>
        <strain evidence="2 3">CBS 393.64</strain>
    </source>
</reference>
<dbReference type="AlphaFoldDB" id="A0A0F4YFL1"/>
<evidence type="ECO:0000313" key="3">
    <source>
        <dbReference type="Proteomes" id="UP000053958"/>
    </source>
</evidence>